<dbReference type="Gene3D" id="2.40.50.140">
    <property type="entry name" value="Nucleic acid-binding proteins"/>
    <property type="match status" value="1"/>
</dbReference>
<dbReference type="EMBL" id="JAFEKC020000014">
    <property type="protein sequence ID" value="KAK0510962.1"/>
    <property type="molecule type" value="Genomic_DNA"/>
</dbReference>
<feature type="domain" description="CST complex subunit Stn1 N-terminal" evidence="4">
    <location>
        <begin position="47"/>
        <end position="94"/>
    </location>
</feature>
<evidence type="ECO:0000256" key="2">
    <source>
        <dbReference type="ARBA" id="ARBA00022454"/>
    </source>
</evidence>
<evidence type="ECO:0000313" key="5">
    <source>
        <dbReference type="EMBL" id="KAK0510962.1"/>
    </source>
</evidence>
<proteinExistence type="predicted"/>
<dbReference type="CDD" id="cd03524">
    <property type="entry name" value="RPA2_OBF_family"/>
    <property type="match status" value="1"/>
</dbReference>
<dbReference type="Pfam" id="PF10451">
    <property type="entry name" value="Stn1"/>
    <property type="match status" value="1"/>
</dbReference>
<comment type="caution">
    <text evidence="5">The sequence shown here is derived from an EMBL/GenBank/DDBJ whole genome shotgun (WGS) entry which is preliminary data.</text>
</comment>
<dbReference type="InterPro" id="IPR012340">
    <property type="entry name" value="NA-bd_OB-fold"/>
</dbReference>
<organism evidence="5 6">
    <name type="scientific">Cladonia borealis</name>
    <dbReference type="NCBI Taxonomy" id="184061"/>
    <lineage>
        <taxon>Eukaryota</taxon>
        <taxon>Fungi</taxon>
        <taxon>Dikarya</taxon>
        <taxon>Ascomycota</taxon>
        <taxon>Pezizomycotina</taxon>
        <taxon>Lecanoromycetes</taxon>
        <taxon>OSLEUM clade</taxon>
        <taxon>Lecanoromycetidae</taxon>
        <taxon>Lecanorales</taxon>
        <taxon>Lecanorineae</taxon>
        <taxon>Cladoniaceae</taxon>
        <taxon>Cladonia</taxon>
    </lineage>
</organism>
<reference evidence="5" key="1">
    <citation type="submission" date="2023-03" db="EMBL/GenBank/DDBJ databases">
        <title>Complete genome of Cladonia borealis.</title>
        <authorList>
            <person name="Park H."/>
        </authorList>
    </citation>
    <scope>NUCLEOTIDE SEQUENCE</scope>
    <source>
        <strain evidence="5">ANT050790</strain>
    </source>
</reference>
<sequence>MQTPVPTSLTFYPAYCFSLSPTPTYNTWARLTVAEVHALKQRAGFEEQNLYFHLNHPIRWIRLVGVIVAFDVFPTRWIMLLDDSSGALIEVTCGRPAPTVKAADPVDDFSNEIIEPDIPLAGVTATGRTIDLHGVDIGTFVKVKGGIGSWKGEKQMHLERISIIRTTNEEASLCLGRKKLPFANPSSITLGLQTPIRGCLFFCQDTLQSNIHCHAHHAAGEYDTEQDLKSRESNVTAQSRSQVLVESPFGRKVSEASKELLKAINVESQKDIQWYFEDYVVSETFARVRAQAIQGKLRKQGQQLLRHYLQPEIYLDNEHPTEFHLEVRNGHSNAPVAHALHQFS</sequence>
<comment type="subcellular location">
    <subcellularLocation>
        <location evidence="1">Chromosome</location>
        <location evidence="1">Telomere</location>
    </subcellularLocation>
</comment>
<keyword evidence="3" id="KW-0779">Telomere</keyword>
<dbReference type="Proteomes" id="UP001166286">
    <property type="component" value="Unassembled WGS sequence"/>
</dbReference>
<name>A0AA39QXB4_9LECA</name>
<evidence type="ECO:0000256" key="3">
    <source>
        <dbReference type="ARBA" id="ARBA00022895"/>
    </source>
</evidence>
<dbReference type="GO" id="GO:0000781">
    <property type="term" value="C:chromosome, telomeric region"/>
    <property type="evidence" value="ECO:0007669"/>
    <property type="project" value="UniProtKB-SubCell"/>
</dbReference>
<evidence type="ECO:0000259" key="4">
    <source>
        <dbReference type="Pfam" id="PF10451"/>
    </source>
</evidence>
<dbReference type="InterPro" id="IPR018856">
    <property type="entry name" value="Stn1_N"/>
</dbReference>
<keyword evidence="2" id="KW-0158">Chromosome</keyword>
<dbReference type="SUPFAM" id="SSF50249">
    <property type="entry name" value="Nucleic acid-binding proteins"/>
    <property type="match status" value="1"/>
</dbReference>
<dbReference type="AlphaFoldDB" id="A0AA39QXB4"/>
<evidence type="ECO:0000256" key="1">
    <source>
        <dbReference type="ARBA" id="ARBA00004574"/>
    </source>
</evidence>
<gene>
    <name evidence="5" type="ORF">JMJ35_006514</name>
</gene>
<accession>A0AA39QXB4</accession>
<keyword evidence="6" id="KW-1185">Reference proteome</keyword>
<protein>
    <recommendedName>
        <fullName evidence="4">CST complex subunit Stn1 N-terminal domain-containing protein</fullName>
    </recommendedName>
</protein>
<evidence type="ECO:0000313" key="6">
    <source>
        <dbReference type="Proteomes" id="UP001166286"/>
    </source>
</evidence>